<name>A0A9W4T8N9_9GLOM</name>
<keyword evidence="3" id="KW-1185">Reference proteome</keyword>
<dbReference type="EMBL" id="CAMKVN010018012">
    <property type="protein sequence ID" value="CAI2198182.1"/>
    <property type="molecule type" value="Genomic_DNA"/>
</dbReference>
<feature type="region of interest" description="Disordered" evidence="1">
    <location>
        <begin position="76"/>
        <end position="107"/>
    </location>
</feature>
<proteinExistence type="predicted"/>
<evidence type="ECO:0000313" key="2">
    <source>
        <dbReference type="EMBL" id="CAI2198182.1"/>
    </source>
</evidence>
<gene>
    <name evidence="2" type="ORF">FWILDA_LOCUS18445</name>
</gene>
<comment type="caution">
    <text evidence="2">The sequence shown here is derived from an EMBL/GenBank/DDBJ whole genome shotgun (WGS) entry which is preliminary data.</text>
</comment>
<feature type="compositionally biased region" description="Basic residues" evidence="1">
    <location>
        <begin position="8"/>
        <end position="26"/>
    </location>
</feature>
<feature type="region of interest" description="Disordered" evidence="1">
    <location>
        <begin position="1"/>
        <end position="31"/>
    </location>
</feature>
<sequence>MPQIEKLKPKKHLPVAIKTTKKKPKTKPSPVEYYNYCKTKAPALNQQREQELTKLITSYRQTGISLKLLKEVTPGVKPSDLKRKLKRSKSADDITNIPTPPPLPDHLLHDQLKEKQTELESLRTKLATANQELKETKQQLDDSLAARTKALSD</sequence>
<evidence type="ECO:0000313" key="3">
    <source>
        <dbReference type="Proteomes" id="UP001153678"/>
    </source>
</evidence>
<dbReference type="Proteomes" id="UP001153678">
    <property type="component" value="Unassembled WGS sequence"/>
</dbReference>
<organism evidence="2 3">
    <name type="scientific">Funneliformis geosporum</name>
    <dbReference type="NCBI Taxonomy" id="1117311"/>
    <lineage>
        <taxon>Eukaryota</taxon>
        <taxon>Fungi</taxon>
        <taxon>Fungi incertae sedis</taxon>
        <taxon>Mucoromycota</taxon>
        <taxon>Glomeromycotina</taxon>
        <taxon>Glomeromycetes</taxon>
        <taxon>Glomerales</taxon>
        <taxon>Glomeraceae</taxon>
        <taxon>Funneliformis</taxon>
    </lineage>
</organism>
<feature type="region of interest" description="Disordered" evidence="1">
    <location>
        <begin position="133"/>
        <end position="153"/>
    </location>
</feature>
<accession>A0A9W4T8N9</accession>
<dbReference type="AlphaFoldDB" id="A0A9W4T8N9"/>
<reference evidence="2" key="1">
    <citation type="submission" date="2022-08" db="EMBL/GenBank/DDBJ databases">
        <authorList>
            <person name="Kallberg Y."/>
            <person name="Tangrot J."/>
            <person name="Rosling A."/>
        </authorList>
    </citation>
    <scope>NUCLEOTIDE SEQUENCE</scope>
    <source>
        <strain evidence="2">Wild A</strain>
    </source>
</reference>
<evidence type="ECO:0000256" key="1">
    <source>
        <dbReference type="SAM" id="MobiDB-lite"/>
    </source>
</evidence>
<protein>
    <submittedName>
        <fullName evidence="2">5798_t:CDS:1</fullName>
    </submittedName>
</protein>